<reference evidence="5" key="1">
    <citation type="journal article" date="2015" name="BMC Genomics">
        <title>Genomic and transcriptomic analysis of the endophytic fungus Pestalotiopsis fici reveals its lifestyle and high potential for synthesis of natural products.</title>
        <authorList>
            <person name="Wang X."/>
            <person name="Zhang X."/>
            <person name="Liu L."/>
            <person name="Xiang M."/>
            <person name="Wang W."/>
            <person name="Sun X."/>
            <person name="Che Y."/>
            <person name="Guo L."/>
            <person name="Liu G."/>
            <person name="Guo L."/>
            <person name="Wang C."/>
            <person name="Yin W.B."/>
            <person name="Stadler M."/>
            <person name="Zhang X."/>
            <person name="Liu X."/>
        </authorList>
    </citation>
    <scope>NUCLEOTIDE SEQUENCE [LARGE SCALE GENOMIC DNA]</scope>
    <source>
        <strain evidence="5">W106-1 / CGMCC3.15140</strain>
    </source>
</reference>
<dbReference type="OrthoDB" id="5420777at2759"/>
<feature type="signal peptide" evidence="3">
    <location>
        <begin position="1"/>
        <end position="24"/>
    </location>
</feature>
<evidence type="ECO:0000313" key="4">
    <source>
        <dbReference type="EMBL" id="ETS83781.1"/>
    </source>
</evidence>
<feature type="compositionally biased region" description="Pro residues" evidence="1">
    <location>
        <begin position="431"/>
        <end position="441"/>
    </location>
</feature>
<feature type="compositionally biased region" description="Polar residues" evidence="1">
    <location>
        <begin position="47"/>
        <end position="58"/>
    </location>
</feature>
<feature type="chain" id="PRO_5004836093" description="Ig-like domain-containing protein" evidence="3">
    <location>
        <begin position="25"/>
        <end position="765"/>
    </location>
</feature>
<dbReference type="EMBL" id="KI912111">
    <property type="protein sequence ID" value="ETS83781.1"/>
    <property type="molecule type" value="Genomic_DNA"/>
</dbReference>
<keyword evidence="2" id="KW-0812">Transmembrane</keyword>
<keyword evidence="5" id="KW-1185">Reference proteome</keyword>
<evidence type="ECO:0000256" key="1">
    <source>
        <dbReference type="SAM" id="MobiDB-lite"/>
    </source>
</evidence>
<protein>
    <recommendedName>
        <fullName evidence="6">Ig-like domain-containing protein</fullName>
    </recommendedName>
</protein>
<sequence>MLLVSRKLLCLAALLCNGLDQAVAAPHMGHVERRLASNNQTAASIIESSGTTVPDSNPSSTSIESTSITEDGVVTARLSVASVSTSSTVSTSSGQGFALHGGLGSITTVARPTTFTLGLGTAATTSQSSSQTSRETSATSSETLRETSTASSETSSVATSSDSSTSSAASLDPYPISYINASSTTVPSITLPINSTVYELGWNSTATISGEPTIITTEPPLITTSYDVLTLSTPTDEQTVDSCDVTTNSNTVTVWSTIYTTTITWTLPPEQYTPPYPTTTSTPIICADTTGRFSVSKCEGSACTQLSYPVGATSVPHVDPTATKGTTTVAASNSGGRAGEATITFYTTDKNPAVVYSSRAPPDYGDDGTTQVQDHNTPDNNDAATDVPQYEKGTTTVIDAGATGGSGAAAPGGNGGAGNGGAGNGGAAPTSPAPVQQPPSPTSTAITVIIQTTQVIINDQTFTDSPQSKTETVVVGTDTFVINPSEVIGAGATVARPALGGVFMTTATTTTIAGVQVVYTPVGSAAANGGSTAAVATIDGTVFTLGPTTSTAVVKGQTITLGPGGIAFASQTIPIVTAAGGATESAVLGGEMITAIGNSVVVVHGTTITYGPDTSPITQVIDGDTVVIGPSGVTVHGITFGGPTAALTATTYEIVGGATITEIGGSAVVIEGTTYLIGAGAATAITTVVDGQTLTIGPSGVAMSSYTFAQPYATSTVIEPGGTSSVAAATTTAESMGSQSRPNWSTGIIGMCIAIGVGFVGGLIL</sequence>
<feature type="compositionally biased region" description="Gly residues" evidence="1">
    <location>
        <begin position="402"/>
        <end position="426"/>
    </location>
</feature>
<dbReference type="HOGENOM" id="CLU_377659_0_0_1"/>
<evidence type="ECO:0000313" key="5">
    <source>
        <dbReference type="Proteomes" id="UP000030651"/>
    </source>
</evidence>
<evidence type="ECO:0008006" key="6">
    <source>
        <dbReference type="Google" id="ProtNLM"/>
    </source>
</evidence>
<feature type="compositionally biased region" description="Polar residues" evidence="1">
    <location>
        <begin position="368"/>
        <end position="383"/>
    </location>
</feature>
<proteinExistence type="predicted"/>
<organism evidence="4 5">
    <name type="scientific">Pestalotiopsis fici (strain W106-1 / CGMCC3.15140)</name>
    <dbReference type="NCBI Taxonomy" id="1229662"/>
    <lineage>
        <taxon>Eukaryota</taxon>
        <taxon>Fungi</taxon>
        <taxon>Dikarya</taxon>
        <taxon>Ascomycota</taxon>
        <taxon>Pezizomycotina</taxon>
        <taxon>Sordariomycetes</taxon>
        <taxon>Xylariomycetidae</taxon>
        <taxon>Amphisphaeriales</taxon>
        <taxon>Sporocadaceae</taxon>
        <taxon>Pestalotiopsis</taxon>
    </lineage>
</organism>
<feature type="region of interest" description="Disordered" evidence="1">
    <location>
        <begin position="47"/>
        <end position="68"/>
    </location>
</feature>
<name>W3XF24_PESFW</name>
<gene>
    <name evidence="4" type="ORF">PFICI_05657</name>
</gene>
<keyword evidence="2" id="KW-0472">Membrane</keyword>
<feature type="region of interest" description="Disordered" evidence="1">
    <location>
        <begin position="121"/>
        <end position="169"/>
    </location>
</feature>
<dbReference type="InParanoid" id="W3XF24"/>
<feature type="compositionally biased region" description="Low complexity" evidence="1">
    <location>
        <begin position="59"/>
        <end position="68"/>
    </location>
</feature>
<dbReference type="Proteomes" id="UP000030651">
    <property type="component" value="Unassembled WGS sequence"/>
</dbReference>
<keyword evidence="2" id="KW-1133">Transmembrane helix</keyword>
<dbReference type="KEGG" id="pfy:PFICI_05657"/>
<evidence type="ECO:0000256" key="2">
    <source>
        <dbReference type="SAM" id="Phobius"/>
    </source>
</evidence>
<dbReference type="eggNOG" id="ENOG502SNDG">
    <property type="taxonomic scope" value="Eukaryota"/>
</dbReference>
<accession>W3XF24</accession>
<feature type="transmembrane region" description="Helical" evidence="2">
    <location>
        <begin position="744"/>
        <end position="764"/>
    </location>
</feature>
<dbReference type="RefSeq" id="XP_007832429.1">
    <property type="nucleotide sequence ID" value="XM_007834238.1"/>
</dbReference>
<keyword evidence="3" id="KW-0732">Signal</keyword>
<evidence type="ECO:0000256" key="3">
    <source>
        <dbReference type="SAM" id="SignalP"/>
    </source>
</evidence>
<dbReference type="AlphaFoldDB" id="W3XF24"/>
<dbReference type="GeneID" id="19270670"/>
<feature type="region of interest" description="Disordered" evidence="1">
    <location>
        <begin position="357"/>
        <end position="442"/>
    </location>
</feature>